<feature type="region of interest" description="Disordered" evidence="1">
    <location>
        <begin position="1"/>
        <end position="26"/>
    </location>
</feature>
<dbReference type="Gene3D" id="1.10.10.10">
    <property type="entry name" value="Winged helix-like DNA-binding domain superfamily/Winged helix DNA-binding domain"/>
    <property type="match status" value="1"/>
</dbReference>
<feature type="domain" description="Plasmid replication protein RepL" evidence="2">
    <location>
        <begin position="82"/>
        <end position="170"/>
    </location>
</feature>
<reference evidence="3" key="1">
    <citation type="journal article" date="2014" name="Int. J. Syst. Evol. Microbiol.">
        <title>Complete genome sequence of Corynebacterium casei LMG S-19264T (=DSM 44701T), isolated from a smear-ripened cheese.</title>
        <authorList>
            <consortium name="US DOE Joint Genome Institute (JGI-PGF)"/>
            <person name="Walter F."/>
            <person name="Albersmeier A."/>
            <person name="Kalinowski J."/>
            <person name="Ruckert C."/>
        </authorList>
    </citation>
    <scope>NUCLEOTIDE SEQUENCE</scope>
    <source>
        <strain evidence="3">CGMCC 4.7201</strain>
    </source>
</reference>
<dbReference type="AlphaFoldDB" id="A0A917ZWT2"/>
<dbReference type="SUPFAM" id="SSF46785">
    <property type="entry name" value="Winged helix' DNA-binding domain"/>
    <property type="match status" value="1"/>
</dbReference>
<dbReference type="EMBL" id="BMMS01000036">
    <property type="protein sequence ID" value="GGO97981.1"/>
    <property type="molecule type" value="Genomic_DNA"/>
</dbReference>
<dbReference type="InterPro" id="IPR036390">
    <property type="entry name" value="WH_DNA-bd_sf"/>
</dbReference>
<evidence type="ECO:0000313" key="4">
    <source>
        <dbReference type="Proteomes" id="UP000641932"/>
    </source>
</evidence>
<evidence type="ECO:0000313" key="3">
    <source>
        <dbReference type="EMBL" id="GGO97981.1"/>
    </source>
</evidence>
<keyword evidence="4" id="KW-1185">Reference proteome</keyword>
<dbReference type="InterPro" id="IPR008813">
    <property type="entry name" value="Plasmid_replication_RepL"/>
</dbReference>
<dbReference type="GO" id="GO:0006260">
    <property type="term" value="P:DNA replication"/>
    <property type="evidence" value="ECO:0007669"/>
    <property type="project" value="InterPro"/>
</dbReference>
<comment type="caution">
    <text evidence="3">The sequence shown here is derived from an EMBL/GenBank/DDBJ whole genome shotgun (WGS) entry which is preliminary data.</text>
</comment>
<sequence length="190" mass="20617">MAEPARRLPAGPRATPSPVRPAGTEHHTDLAEQIARAYSGQLPGPVYEARTTFFRRAPHDMLGEDGYSLISNYFARHVLPQALVARQVTGLQAAVLSNLIGRQQRGLIQATQQEIADEIGAGRTSVGPALNALCDLNLVRRLKRGVYQLNPRIAYNGNGDTQRDLLDELRGMQLASGFPDEVGLIPADEG</sequence>
<reference evidence="3" key="2">
    <citation type="submission" date="2020-09" db="EMBL/GenBank/DDBJ databases">
        <authorList>
            <person name="Sun Q."/>
            <person name="Zhou Y."/>
        </authorList>
    </citation>
    <scope>NUCLEOTIDE SEQUENCE</scope>
    <source>
        <strain evidence="3">CGMCC 4.7201</strain>
    </source>
</reference>
<accession>A0A917ZWT2</accession>
<proteinExistence type="predicted"/>
<name>A0A917ZWT2_9ACTN</name>
<dbReference type="RefSeq" id="WP_189135069.1">
    <property type="nucleotide sequence ID" value="NZ_BMMS01000036.1"/>
</dbReference>
<gene>
    <name evidence="3" type="ORF">GCM10012280_61030</name>
</gene>
<protein>
    <recommendedName>
        <fullName evidence="2">Plasmid replication protein RepL domain-containing protein</fullName>
    </recommendedName>
</protein>
<dbReference type="Pfam" id="PF05732">
    <property type="entry name" value="RepL"/>
    <property type="match status" value="1"/>
</dbReference>
<dbReference type="Proteomes" id="UP000641932">
    <property type="component" value="Unassembled WGS sequence"/>
</dbReference>
<evidence type="ECO:0000259" key="2">
    <source>
        <dbReference type="Pfam" id="PF05732"/>
    </source>
</evidence>
<dbReference type="InterPro" id="IPR036388">
    <property type="entry name" value="WH-like_DNA-bd_sf"/>
</dbReference>
<dbReference type="GO" id="GO:0006276">
    <property type="term" value="P:plasmid maintenance"/>
    <property type="evidence" value="ECO:0007669"/>
    <property type="project" value="InterPro"/>
</dbReference>
<organism evidence="3 4">
    <name type="scientific">Wenjunlia tyrosinilytica</name>
    <dbReference type="NCBI Taxonomy" id="1544741"/>
    <lineage>
        <taxon>Bacteria</taxon>
        <taxon>Bacillati</taxon>
        <taxon>Actinomycetota</taxon>
        <taxon>Actinomycetes</taxon>
        <taxon>Kitasatosporales</taxon>
        <taxon>Streptomycetaceae</taxon>
        <taxon>Wenjunlia</taxon>
    </lineage>
</organism>
<evidence type="ECO:0000256" key="1">
    <source>
        <dbReference type="SAM" id="MobiDB-lite"/>
    </source>
</evidence>